<sequence>MSAKIKVFYISIIGMSEPLGKSQVLEYLKNLSVEHEMYLHTFEKDISGAMIDEIQGVMDAHNIKWSYQSYNNKFGLLSTLIQVLSGFFEVLKKVKKHGINVIHARSNIPVLIALLVKVITGTKVLFDIRGFQIDEKTEIGRIKNGGIIYKLLKEIETSAYKYSDAIVSLTYNAKEIISRVTDSDKISVISTCANSKVFKFERDDSFKRAQGYQQNDKVIIHAGTVSNWYDFDSELLLIRELMAKDKNIQFLILNKNEHEFILAKLNEFSIDQTRAKIKEVDFYQMSKYLSFAHASIFIIKPTYSKRASAPTKFAENLCCHLFSITNNDIGDMNGFITKYPEVGFSFDISEIKTNVKQLSSDLLISLDSYNKESNQFQTLYEQHFSGEQAVKDYSDLYVKLVKTK</sequence>
<reference evidence="1 2" key="1">
    <citation type="submission" date="2017-11" db="EMBL/GenBank/DDBJ databases">
        <title>Population delineation of vibrios coincides with oyster pathogenicity.</title>
        <authorList>
            <person name="Bruto M."/>
            <person name="Labreuche Y."/>
            <person name="James A."/>
            <person name="Piel D."/>
            <person name="Chenivesse S."/>
            <person name="Petton B."/>
            <person name="Polz M.F."/>
            <person name="Le Roux F."/>
        </authorList>
    </citation>
    <scope>NUCLEOTIDE SEQUENCE [LARGE SCALE GENOMIC DNA]</scope>
    <source>
        <strain evidence="1 2">FF_144</strain>
    </source>
</reference>
<dbReference type="Proteomes" id="UP000244197">
    <property type="component" value="Unassembled WGS sequence"/>
</dbReference>
<accession>A0A2T5ESF8</accession>
<dbReference type="EMBL" id="PIFK01000037">
    <property type="protein sequence ID" value="PTP29358.1"/>
    <property type="molecule type" value="Genomic_DNA"/>
</dbReference>
<proteinExistence type="predicted"/>
<organism evidence="1 2">
    <name type="scientific">Vibrio splendidus</name>
    <dbReference type="NCBI Taxonomy" id="29497"/>
    <lineage>
        <taxon>Bacteria</taxon>
        <taxon>Pseudomonadati</taxon>
        <taxon>Pseudomonadota</taxon>
        <taxon>Gammaproteobacteria</taxon>
        <taxon>Vibrionales</taxon>
        <taxon>Vibrionaceae</taxon>
        <taxon>Vibrio</taxon>
    </lineage>
</organism>
<comment type="caution">
    <text evidence="1">The sequence shown here is derived from an EMBL/GenBank/DDBJ whole genome shotgun (WGS) entry which is preliminary data.</text>
</comment>
<evidence type="ECO:0008006" key="3">
    <source>
        <dbReference type="Google" id="ProtNLM"/>
    </source>
</evidence>
<evidence type="ECO:0000313" key="2">
    <source>
        <dbReference type="Proteomes" id="UP000244197"/>
    </source>
</evidence>
<gene>
    <name evidence="1" type="ORF">CWO07_17755</name>
</gene>
<protein>
    <recommendedName>
        <fullName evidence="3">Glycosyltransferase subfamily 4-like N-terminal domain-containing protein</fullName>
    </recommendedName>
</protein>
<dbReference type="RefSeq" id="WP_108188032.1">
    <property type="nucleotide sequence ID" value="NZ_PIFK01000037.1"/>
</dbReference>
<evidence type="ECO:0000313" key="1">
    <source>
        <dbReference type="EMBL" id="PTP29358.1"/>
    </source>
</evidence>
<dbReference type="Gene3D" id="3.40.50.2000">
    <property type="entry name" value="Glycogen Phosphorylase B"/>
    <property type="match status" value="2"/>
</dbReference>
<dbReference type="AlphaFoldDB" id="A0A2T5ESF8"/>
<dbReference type="SUPFAM" id="SSF53756">
    <property type="entry name" value="UDP-Glycosyltransferase/glycogen phosphorylase"/>
    <property type="match status" value="1"/>
</dbReference>
<name>A0A2T5ESF8_VIBSP</name>